<dbReference type="Gene3D" id="1.10.340.50">
    <property type="match status" value="1"/>
</dbReference>
<feature type="non-terminal residue" evidence="3">
    <location>
        <position position="179"/>
    </location>
</feature>
<feature type="domain" description="Primase C-terminal 1" evidence="2">
    <location>
        <begin position="45"/>
        <end position="106"/>
    </location>
</feature>
<dbReference type="RefSeq" id="WP_135014059.1">
    <property type="nucleotide sequence ID" value="NZ_JADGLK010000102.1"/>
</dbReference>
<dbReference type="OrthoDB" id="2110129at201174"/>
<gene>
    <name evidence="3" type="ORF">E4U03_12565</name>
</gene>
<evidence type="ECO:0000313" key="4">
    <source>
        <dbReference type="Proteomes" id="UP000297951"/>
    </source>
</evidence>
<sequence length="179" mass="19832">MRALRLFTRLDCPPYALKALSGALRAFLRASEAPEGTEARSSRPELVWGELKAGQRNETIFQTIRRTAYRGEDFEAQAYELNELCNPPLPLSEVAGIVRSVEKFMREKYTPKTGAQGREPAPEQLREFMAEIGRKGGSRKTEAQKKAQGANLAKGANASRAVRSAQAIGRRAQIQALKE</sequence>
<evidence type="ECO:0000256" key="1">
    <source>
        <dbReference type="SAM" id="MobiDB-lite"/>
    </source>
</evidence>
<comment type="caution">
    <text evidence="3">The sequence shown here is derived from an EMBL/GenBank/DDBJ whole genome shotgun (WGS) entry which is preliminary data.</text>
</comment>
<evidence type="ECO:0000313" key="3">
    <source>
        <dbReference type="EMBL" id="TFU19028.1"/>
    </source>
</evidence>
<accession>A0A4Y9F1G3</accession>
<dbReference type="Proteomes" id="UP000297951">
    <property type="component" value="Unassembled WGS sequence"/>
</dbReference>
<dbReference type="InterPro" id="IPR014820">
    <property type="entry name" value="PriCT_1"/>
</dbReference>
<dbReference type="EMBL" id="SPQC01000102">
    <property type="protein sequence ID" value="TFU19028.1"/>
    <property type="molecule type" value="Genomic_DNA"/>
</dbReference>
<dbReference type="Pfam" id="PF08708">
    <property type="entry name" value="PriCT_1"/>
    <property type="match status" value="1"/>
</dbReference>
<evidence type="ECO:0000259" key="2">
    <source>
        <dbReference type="SMART" id="SM00942"/>
    </source>
</evidence>
<protein>
    <recommendedName>
        <fullName evidence="2">Primase C-terminal 1 domain-containing protein</fullName>
    </recommendedName>
</protein>
<feature type="compositionally biased region" description="Basic and acidic residues" evidence="1">
    <location>
        <begin position="134"/>
        <end position="145"/>
    </location>
</feature>
<reference evidence="3 4" key="1">
    <citation type="submission" date="2019-03" db="EMBL/GenBank/DDBJ databases">
        <title>Diversity of the mouse oral microbiome.</title>
        <authorList>
            <person name="Joseph S."/>
            <person name="Aduse-Opoku J."/>
            <person name="Curtis M."/>
            <person name="Wade W."/>
            <person name="Hashim A."/>
        </authorList>
    </citation>
    <scope>NUCLEOTIDE SEQUENCE [LARGE SCALE GENOMIC DNA]</scope>
    <source>
        <strain evidence="4">irhom_31</strain>
    </source>
</reference>
<dbReference type="SMART" id="SM00942">
    <property type="entry name" value="PriCT_1"/>
    <property type="match status" value="1"/>
</dbReference>
<name>A0A4Y9F1G3_9MICC</name>
<feature type="region of interest" description="Disordered" evidence="1">
    <location>
        <begin position="134"/>
        <end position="165"/>
    </location>
</feature>
<dbReference type="AlphaFoldDB" id="A0A4Y9F1G3"/>
<organism evidence="3 4">
    <name type="scientific">Rothia nasimurium</name>
    <dbReference type="NCBI Taxonomy" id="85336"/>
    <lineage>
        <taxon>Bacteria</taxon>
        <taxon>Bacillati</taxon>
        <taxon>Actinomycetota</taxon>
        <taxon>Actinomycetes</taxon>
        <taxon>Micrococcales</taxon>
        <taxon>Micrococcaceae</taxon>
        <taxon>Rothia</taxon>
    </lineage>
</organism>
<proteinExistence type="predicted"/>